<dbReference type="OrthoDB" id="26722at2759"/>
<dbReference type="PROSITE" id="PS50011">
    <property type="entry name" value="PROTEIN_KINASE_DOM"/>
    <property type="match status" value="1"/>
</dbReference>
<dbReference type="EMBL" id="JAGDFM010000182">
    <property type="protein sequence ID" value="KAG7383223.1"/>
    <property type="molecule type" value="Genomic_DNA"/>
</dbReference>
<name>A0A8T1VT93_9STRA</name>
<dbReference type="Proteomes" id="UP000694044">
    <property type="component" value="Unassembled WGS sequence"/>
</dbReference>
<dbReference type="GO" id="GO:0004674">
    <property type="term" value="F:protein serine/threonine kinase activity"/>
    <property type="evidence" value="ECO:0007669"/>
    <property type="project" value="TreeGrafter"/>
</dbReference>
<dbReference type="InterPro" id="IPR051681">
    <property type="entry name" value="Ser/Thr_Kinases-Pseudokinases"/>
</dbReference>
<evidence type="ECO:0000313" key="2">
    <source>
        <dbReference type="EMBL" id="KAG7383223.1"/>
    </source>
</evidence>
<gene>
    <name evidence="2" type="primary">LRRK2_12</name>
    <name evidence="2" type="ORF">PHYPSEUDO_003903</name>
</gene>
<organism evidence="2 3">
    <name type="scientific">Phytophthora pseudosyringae</name>
    <dbReference type="NCBI Taxonomy" id="221518"/>
    <lineage>
        <taxon>Eukaryota</taxon>
        <taxon>Sar</taxon>
        <taxon>Stramenopiles</taxon>
        <taxon>Oomycota</taxon>
        <taxon>Peronosporomycetes</taxon>
        <taxon>Peronosporales</taxon>
        <taxon>Peronosporaceae</taxon>
        <taxon>Phytophthora</taxon>
    </lineage>
</organism>
<comment type="caution">
    <text evidence="2">The sequence shown here is derived from an EMBL/GenBank/DDBJ whole genome shotgun (WGS) entry which is preliminary data.</text>
</comment>
<keyword evidence="2" id="KW-0418">Kinase</keyword>
<reference evidence="2" key="1">
    <citation type="submission" date="2021-02" db="EMBL/GenBank/DDBJ databases">
        <authorList>
            <person name="Palmer J.M."/>
        </authorList>
    </citation>
    <scope>NUCLEOTIDE SEQUENCE</scope>
    <source>
        <strain evidence="2">SCRP734</strain>
    </source>
</reference>
<evidence type="ECO:0000313" key="3">
    <source>
        <dbReference type="Proteomes" id="UP000694044"/>
    </source>
</evidence>
<dbReference type="GO" id="GO:0005524">
    <property type="term" value="F:ATP binding"/>
    <property type="evidence" value="ECO:0007669"/>
    <property type="project" value="InterPro"/>
</dbReference>
<sequence length="345" mass="38871">MDRLLVQDLVLDELRINRSCTIDEEEVDDGFDSGSDDDKPNRSATVLIEAANRVTSNITVGAEWQIDPNDVERIELIAIGGFGEVYRGTWLGAPVAIKVVDKAKDKDGALFRNELDVWFSLNHPQIVNLFGASDGEQRMCVCDVADVDKGHLGTCLANFDKKKIWKMLYQTASALQCLHTRGILHGDLKGNIVLIKTDNRAQLTDFGLSFLMTGFQDTAPTTSAVRWKAPECVQGHPVTSISDVYALGMLIVQAITGGIPWPDMEDDVALRHELINYRQNLSYIRPEGFSDEEWGLVMRMYVFEKEERLELSLVVKILGVFAFDKISYIRDRIFLSKMVHEWKNV</sequence>
<keyword evidence="3" id="KW-1185">Reference proteome</keyword>
<feature type="domain" description="Protein kinase" evidence="1">
    <location>
        <begin position="71"/>
        <end position="321"/>
    </location>
</feature>
<proteinExistence type="predicted"/>
<dbReference type="Pfam" id="PF00069">
    <property type="entry name" value="Pkinase"/>
    <property type="match status" value="1"/>
</dbReference>
<dbReference type="PANTHER" id="PTHR44329">
    <property type="entry name" value="SERINE/THREONINE-PROTEIN KINASE TNNI3K-RELATED"/>
    <property type="match status" value="1"/>
</dbReference>
<dbReference type="PANTHER" id="PTHR44329:SF214">
    <property type="entry name" value="PROTEIN KINASE DOMAIN-CONTAINING PROTEIN"/>
    <property type="match status" value="1"/>
</dbReference>
<dbReference type="InterPro" id="IPR000719">
    <property type="entry name" value="Prot_kinase_dom"/>
</dbReference>
<protein>
    <submittedName>
        <fullName evidence="2">Leucine-rich repeat serine/threonine-protein kinase 2</fullName>
    </submittedName>
</protein>
<evidence type="ECO:0000259" key="1">
    <source>
        <dbReference type="PROSITE" id="PS50011"/>
    </source>
</evidence>
<keyword evidence="2" id="KW-0808">Transferase</keyword>
<accession>A0A8T1VT93</accession>
<dbReference type="AlphaFoldDB" id="A0A8T1VT93"/>